<dbReference type="Pfam" id="PF08581">
    <property type="entry name" value="Tup_N"/>
    <property type="match status" value="1"/>
</dbReference>
<sequence>MHHSRLTETAENLKKEFEQIFQENISLKMHIKDLEEKCNYYASEISKAHSFIHELQAQLASLRRCTESEVKERRVRRLKLGADWFMEGDYVVDAGLFWSVGFDSPVLCVEVAGDIVVVGCANNLFVIIKEKKRMFRLEETGNEFVEINLVNNFVCNNPEQSIIPKNDIHNQPILIKFSDCHEYLYTVTPDLVIRKWNTRTLDLLWKFENQSDRVIDISVVGDHLFYCTDLFVIKSFDDEGMAAYDSKNITNYPRDKLVATCLEMSKDTKYAFCGTNDRKIVMFNLETGTYKENVVHTKVIKTLDISSDGEFLITGGLMDTINVYCIDYDNMKIESIYGPLIHLGEVNIVRFLPEPEYVISGGNDHSIRIWDLENKKSIRISAHPHGVSSLGVGDGFFCSGGFDKRLRIWEYKIVDSK</sequence>
<gene>
    <name evidence="7" type="primary">rkp1</name>
    <name evidence="7" type="ORF">TCON_2175</name>
</gene>
<keyword evidence="4" id="KW-0804">Transcription</keyword>
<organism evidence="7 8">
    <name type="scientific">Astathelohania contejeani</name>
    <dbReference type="NCBI Taxonomy" id="164912"/>
    <lineage>
        <taxon>Eukaryota</taxon>
        <taxon>Fungi</taxon>
        <taxon>Fungi incertae sedis</taxon>
        <taxon>Microsporidia</taxon>
        <taxon>Astathelohaniidae</taxon>
        <taxon>Astathelohania</taxon>
    </lineage>
</organism>
<dbReference type="PANTHER" id="PTHR19848:SF8">
    <property type="entry name" value="F-BOX AND WD REPEAT DOMAIN CONTAINING 7"/>
    <property type="match status" value="1"/>
</dbReference>
<dbReference type="PROSITE" id="PS50294">
    <property type="entry name" value="WD_REPEATS_REGION"/>
    <property type="match status" value="1"/>
</dbReference>
<dbReference type="InterPro" id="IPR019775">
    <property type="entry name" value="WD40_repeat_CS"/>
</dbReference>
<reference evidence="7 8" key="1">
    <citation type="submission" date="2019-01" db="EMBL/GenBank/DDBJ databases">
        <title>Genomes sequencing and comparative genomics of infectious freshwater microsporidia, Cucumispora dikerogammari and Thelohania contejeani.</title>
        <authorList>
            <person name="Cormier A."/>
            <person name="Giraud I."/>
            <person name="Wattier R."/>
            <person name="Teixeira M."/>
            <person name="Grandjean F."/>
            <person name="Rigaud T."/>
            <person name="Cordaux R."/>
        </authorList>
    </citation>
    <scope>NUCLEOTIDE SEQUENCE [LARGE SCALE GENOMIC DNA]</scope>
    <source>
        <strain evidence="7">T1</strain>
        <tissue evidence="7">Spores</tissue>
    </source>
</reference>
<keyword evidence="8" id="KW-1185">Reference proteome</keyword>
<dbReference type="InterPro" id="IPR011047">
    <property type="entry name" value="Quinoprotein_ADH-like_sf"/>
</dbReference>
<dbReference type="PROSITE" id="PS00678">
    <property type="entry name" value="WD_REPEATS_1"/>
    <property type="match status" value="1"/>
</dbReference>
<dbReference type="Gene3D" id="1.20.5.340">
    <property type="match status" value="1"/>
</dbReference>
<dbReference type="InterPro" id="IPR015943">
    <property type="entry name" value="WD40/YVTN_repeat-like_dom_sf"/>
</dbReference>
<keyword evidence="3" id="KW-0805">Transcription regulation</keyword>
<dbReference type="PANTHER" id="PTHR19848">
    <property type="entry name" value="WD40 REPEAT PROTEIN"/>
    <property type="match status" value="1"/>
</dbReference>
<dbReference type="Proteomes" id="UP001516464">
    <property type="component" value="Unassembled WGS sequence"/>
</dbReference>
<evidence type="ECO:0000313" key="7">
    <source>
        <dbReference type="EMBL" id="KAF7682604.1"/>
    </source>
</evidence>
<accession>A0ABQ7HWU2</accession>
<protein>
    <submittedName>
        <fullName evidence="7">Guanine nucleotide-binding protein subunit beta-like protein</fullName>
    </submittedName>
</protein>
<dbReference type="SMART" id="SM00320">
    <property type="entry name" value="WD40"/>
    <property type="match status" value="5"/>
</dbReference>
<dbReference type="SUPFAM" id="SSF50998">
    <property type="entry name" value="Quinoprotein alcohol dehydrogenase-like"/>
    <property type="match status" value="1"/>
</dbReference>
<dbReference type="PROSITE" id="PS50082">
    <property type="entry name" value="WD_REPEATS_2"/>
    <property type="match status" value="1"/>
</dbReference>
<evidence type="ECO:0000313" key="8">
    <source>
        <dbReference type="Proteomes" id="UP001516464"/>
    </source>
</evidence>
<evidence type="ECO:0000256" key="2">
    <source>
        <dbReference type="ARBA" id="ARBA00022737"/>
    </source>
</evidence>
<name>A0ABQ7HWU2_9MICR</name>
<dbReference type="InterPro" id="IPR001680">
    <property type="entry name" value="WD40_rpt"/>
</dbReference>
<dbReference type="InterPro" id="IPR013890">
    <property type="entry name" value="Tscrpt_rep_Tup1_N"/>
</dbReference>
<evidence type="ECO:0000256" key="3">
    <source>
        <dbReference type="ARBA" id="ARBA00023015"/>
    </source>
</evidence>
<dbReference type="Pfam" id="PF00400">
    <property type="entry name" value="WD40"/>
    <property type="match status" value="2"/>
</dbReference>
<dbReference type="EMBL" id="SBIQ01000214">
    <property type="protein sequence ID" value="KAF7682604.1"/>
    <property type="molecule type" value="Genomic_DNA"/>
</dbReference>
<evidence type="ECO:0000259" key="6">
    <source>
        <dbReference type="Pfam" id="PF08581"/>
    </source>
</evidence>
<proteinExistence type="predicted"/>
<feature type="domain" description="Transcriptional repressor Tup1 N-terminal" evidence="6">
    <location>
        <begin position="5"/>
        <end position="72"/>
    </location>
</feature>
<comment type="caution">
    <text evidence="7">The sequence shown here is derived from an EMBL/GenBank/DDBJ whole genome shotgun (WGS) entry which is preliminary data.</text>
</comment>
<feature type="repeat" description="WD" evidence="5">
    <location>
        <begin position="342"/>
        <end position="380"/>
    </location>
</feature>
<evidence type="ECO:0000256" key="4">
    <source>
        <dbReference type="ARBA" id="ARBA00023163"/>
    </source>
</evidence>
<keyword evidence="2" id="KW-0677">Repeat</keyword>
<dbReference type="Gene3D" id="2.130.10.10">
    <property type="entry name" value="YVTN repeat-like/Quinoprotein amine dehydrogenase"/>
    <property type="match status" value="2"/>
</dbReference>
<evidence type="ECO:0000256" key="1">
    <source>
        <dbReference type="ARBA" id="ARBA00022574"/>
    </source>
</evidence>
<keyword evidence="1 5" id="KW-0853">WD repeat</keyword>
<evidence type="ECO:0000256" key="5">
    <source>
        <dbReference type="PROSITE-ProRule" id="PRU00221"/>
    </source>
</evidence>